<feature type="compositionally biased region" description="Basic and acidic residues" evidence="1">
    <location>
        <begin position="31"/>
        <end position="41"/>
    </location>
</feature>
<feature type="region of interest" description="Disordered" evidence="1">
    <location>
        <begin position="1"/>
        <end position="45"/>
    </location>
</feature>
<sequence>MSVDSRTPFLCSAPPHSTSPLTSGAGFPGSNDRKQARDQRSKWRPQLVRTRGSVVYAARLQADCGTCCLLR</sequence>
<keyword evidence="3" id="KW-1185">Reference proteome</keyword>
<reference evidence="2" key="1">
    <citation type="journal article" date="2022" name="bioRxiv">
        <title>Sequencing and chromosome-scale assembly of the giantPleurodeles waltlgenome.</title>
        <authorList>
            <person name="Brown T."/>
            <person name="Elewa A."/>
            <person name="Iarovenko S."/>
            <person name="Subramanian E."/>
            <person name="Araus A.J."/>
            <person name="Petzold A."/>
            <person name="Susuki M."/>
            <person name="Suzuki K.-i.T."/>
            <person name="Hayashi T."/>
            <person name="Toyoda A."/>
            <person name="Oliveira C."/>
            <person name="Osipova E."/>
            <person name="Leigh N.D."/>
            <person name="Simon A."/>
            <person name="Yun M.H."/>
        </authorList>
    </citation>
    <scope>NUCLEOTIDE SEQUENCE</scope>
    <source>
        <strain evidence="2">20211129_DDA</strain>
        <tissue evidence="2">Liver</tissue>
    </source>
</reference>
<organism evidence="2 3">
    <name type="scientific">Pleurodeles waltl</name>
    <name type="common">Iberian ribbed newt</name>
    <dbReference type="NCBI Taxonomy" id="8319"/>
    <lineage>
        <taxon>Eukaryota</taxon>
        <taxon>Metazoa</taxon>
        <taxon>Chordata</taxon>
        <taxon>Craniata</taxon>
        <taxon>Vertebrata</taxon>
        <taxon>Euteleostomi</taxon>
        <taxon>Amphibia</taxon>
        <taxon>Batrachia</taxon>
        <taxon>Caudata</taxon>
        <taxon>Salamandroidea</taxon>
        <taxon>Salamandridae</taxon>
        <taxon>Pleurodelinae</taxon>
        <taxon>Pleurodeles</taxon>
    </lineage>
</organism>
<evidence type="ECO:0000256" key="1">
    <source>
        <dbReference type="SAM" id="MobiDB-lite"/>
    </source>
</evidence>
<comment type="caution">
    <text evidence="2">The sequence shown here is derived from an EMBL/GenBank/DDBJ whole genome shotgun (WGS) entry which is preliminary data.</text>
</comment>
<gene>
    <name evidence="2" type="ORF">NDU88_012158</name>
</gene>
<accession>A0AAV7R0V1</accession>
<name>A0AAV7R0V1_PLEWA</name>
<proteinExistence type="predicted"/>
<protein>
    <submittedName>
        <fullName evidence="2">Uncharacterized protein</fullName>
    </submittedName>
</protein>
<dbReference type="EMBL" id="JANPWB010000010">
    <property type="protein sequence ID" value="KAJ1145875.1"/>
    <property type="molecule type" value="Genomic_DNA"/>
</dbReference>
<evidence type="ECO:0000313" key="2">
    <source>
        <dbReference type="EMBL" id="KAJ1145875.1"/>
    </source>
</evidence>
<dbReference type="AlphaFoldDB" id="A0AAV7R0V1"/>
<dbReference type="Proteomes" id="UP001066276">
    <property type="component" value="Chromosome 6"/>
</dbReference>
<evidence type="ECO:0000313" key="3">
    <source>
        <dbReference type="Proteomes" id="UP001066276"/>
    </source>
</evidence>